<evidence type="ECO:0008006" key="4">
    <source>
        <dbReference type="Google" id="ProtNLM"/>
    </source>
</evidence>
<evidence type="ECO:0000313" key="3">
    <source>
        <dbReference type="Proteomes" id="UP000799118"/>
    </source>
</evidence>
<dbReference type="OrthoDB" id="3265539at2759"/>
<dbReference type="InterPro" id="IPR036875">
    <property type="entry name" value="Znf_CCHC_sf"/>
</dbReference>
<dbReference type="AlphaFoldDB" id="A0A6A4HY54"/>
<organism evidence="2 3">
    <name type="scientific">Gymnopus androsaceus JB14</name>
    <dbReference type="NCBI Taxonomy" id="1447944"/>
    <lineage>
        <taxon>Eukaryota</taxon>
        <taxon>Fungi</taxon>
        <taxon>Dikarya</taxon>
        <taxon>Basidiomycota</taxon>
        <taxon>Agaricomycotina</taxon>
        <taxon>Agaricomycetes</taxon>
        <taxon>Agaricomycetidae</taxon>
        <taxon>Agaricales</taxon>
        <taxon>Marasmiineae</taxon>
        <taxon>Omphalotaceae</taxon>
        <taxon>Gymnopus</taxon>
    </lineage>
</organism>
<proteinExistence type="predicted"/>
<keyword evidence="3" id="KW-1185">Reference proteome</keyword>
<gene>
    <name evidence="2" type="ORF">BT96DRAFT_817518</name>
</gene>
<evidence type="ECO:0000256" key="1">
    <source>
        <dbReference type="ARBA" id="ARBA00022664"/>
    </source>
</evidence>
<evidence type="ECO:0000313" key="2">
    <source>
        <dbReference type="EMBL" id="KAE9401714.1"/>
    </source>
</evidence>
<keyword evidence="1" id="KW-0507">mRNA processing</keyword>
<reference evidence="2" key="1">
    <citation type="journal article" date="2019" name="Environ. Microbiol.">
        <title>Fungal ecological strategies reflected in gene transcription - a case study of two litter decomposers.</title>
        <authorList>
            <person name="Barbi F."/>
            <person name="Kohler A."/>
            <person name="Barry K."/>
            <person name="Baskaran P."/>
            <person name="Daum C."/>
            <person name="Fauchery L."/>
            <person name="Ihrmark K."/>
            <person name="Kuo A."/>
            <person name="LaButti K."/>
            <person name="Lipzen A."/>
            <person name="Morin E."/>
            <person name="Grigoriev I.V."/>
            <person name="Henrissat B."/>
            <person name="Lindahl B."/>
            <person name="Martin F."/>
        </authorList>
    </citation>
    <scope>NUCLEOTIDE SEQUENCE</scope>
    <source>
        <strain evidence="2">JB14</strain>
    </source>
</reference>
<protein>
    <recommendedName>
        <fullName evidence="4">CCHC-type domain-containing protein</fullName>
    </recommendedName>
</protein>
<accession>A0A6A4HY54</accession>
<dbReference type="SUPFAM" id="SSF57756">
    <property type="entry name" value="Retrovirus zinc finger-like domains"/>
    <property type="match status" value="1"/>
</dbReference>
<dbReference type="GO" id="GO:0008270">
    <property type="term" value="F:zinc ion binding"/>
    <property type="evidence" value="ECO:0007669"/>
    <property type="project" value="InterPro"/>
</dbReference>
<dbReference type="EMBL" id="ML769443">
    <property type="protein sequence ID" value="KAE9401714.1"/>
    <property type="molecule type" value="Genomic_DNA"/>
</dbReference>
<dbReference type="GO" id="GO:0003676">
    <property type="term" value="F:nucleic acid binding"/>
    <property type="evidence" value="ECO:0007669"/>
    <property type="project" value="InterPro"/>
</dbReference>
<name>A0A6A4HY54_9AGAR</name>
<dbReference type="GO" id="GO:0006397">
    <property type="term" value="P:mRNA processing"/>
    <property type="evidence" value="ECO:0007669"/>
    <property type="project" value="UniProtKB-KW"/>
</dbReference>
<sequence>MDPDKLTVDAVITRLLNEETCQSGSCTTTAVTPITSTEDEALVATPASHCPRSDITCFFCTKKGHHCSQCPDHKAWEAARNSGGAHAAEEVAYAESDWAVIAQHKS</sequence>
<dbReference type="Proteomes" id="UP000799118">
    <property type="component" value="Unassembled WGS sequence"/>
</dbReference>